<proteinExistence type="predicted"/>
<evidence type="ECO:0000313" key="7">
    <source>
        <dbReference type="EMBL" id="PNV65879.1"/>
    </source>
</evidence>
<dbReference type="PANTHER" id="PTHR43400">
    <property type="entry name" value="FUMARATE REDUCTASE"/>
    <property type="match status" value="1"/>
</dbReference>
<evidence type="ECO:0000259" key="6">
    <source>
        <dbReference type="Pfam" id="PF00890"/>
    </source>
</evidence>
<dbReference type="PANTHER" id="PTHR43400:SF10">
    <property type="entry name" value="3-OXOSTEROID 1-DEHYDROGENASE"/>
    <property type="match status" value="1"/>
</dbReference>
<dbReference type="InterPro" id="IPR036188">
    <property type="entry name" value="FAD/NAD-bd_sf"/>
</dbReference>
<dbReference type="InterPro" id="IPR006311">
    <property type="entry name" value="TAT_signal"/>
</dbReference>
<evidence type="ECO:0000256" key="4">
    <source>
        <dbReference type="ARBA" id="ARBA00023002"/>
    </source>
</evidence>
<dbReference type="Gene3D" id="3.50.50.60">
    <property type="entry name" value="FAD/NAD(P)-binding domain"/>
    <property type="match status" value="2"/>
</dbReference>
<dbReference type="RefSeq" id="WP_103262722.1">
    <property type="nucleotide sequence ID" value="NZ_PPEL01000014.1"/>
</dbReference>
<dbReference type="InterPro" id="IPR003953">
    <property type="entry name" value="FAD-dep_OxRdtase_2_FAD-bd"/>
</dbReference>
<evidence type="ECO:0000256" key="3">
    <source>
        <dbReference type="ARBA" id="ARBA00022827"/>
    </source>
</evidence>
<dbReference type="NCBIfam" id="TIGR01409">
    <property type="entry name" value="TAT_signal_seq"/>
    <property type="match status" value="1"/>
</dbReference>
<comment type="caution">
    <text evidence="7">The sequence shown here is derived from an EMBL/GenBank/DDBJ whole genome shotgun (WGS) entry which is preliminary data.</text>
</comment>
<keyword evidence="8" id="KW-1185">Reference proteome</keyword>
<evidence type="ECO:0000256" key="1">
    <source>
        <dbReference type="ARBA" id="ARBA00001974"/>
    </source>
</evidence>
<reference evidence="7 8" key="1">
    <citation type="journal article" date="2018" name="Int. J. Syst. Evol. Microbiol.">
        <title>Rubneribacter badeniensis gen. nov., sp. nov. and Enteroscipio rubneri gen. nov., sp. nov., new members of the Eggerthellaceae isolated from human faeces.</title>
        <authorList>
            <person name="Danylec N."/>
            <person name="Gobl A."/>
            <person name="Stoll D.A."/>
            <person name="Hetzer B."/>
            <person name="Kulling S.E."/>
            <person name="Huch M."/>
        </authorList>
    </citation>
    <scope>NUCLEOTIDE SEQUENCE [LARGE SCALE GENOMIC DNA]</scope>
    <source>
        <strain evidence="7 8">ResAG-85</strain>
    </source>
</reference>
<dbReference type="InterPro" id="IPR050315">
    <property type="entry name" value="FAD-oxidoreductase_2"/>
</dbReference>
<dbReference type="InterPro" id="IPR019546">
    <property type="entry name" value="TAT_signal_bac_arc"/>
</dbReference>
<feature type="domain" description="FAD-dependent oxidoreductase 2 FAD-binding" evidence="6">
    <location>
        <begin position="58"/>
        <end position="525"/>
    </location>
</feature>
<dbReference type="SUPFAM" id="SSF51905">
    <property type="entry name" value="FAD/NAD(P)-binding domain"/>
    <property type="match status" value="1"/>
</dbReference>
<dbReference type="GO" id="GO:0008202">
    <property type="term" value="P:steroid metabolic process"/>
    <property type="evidence" value="ECO:0007669"/>
    <property type="project" value="UniProtKB-ARBA"/>
</dbReference>
<name>A0A2K2U6I1_9ACTN</name>
<evidence type="ECO:0000256" key="2">
    <source>
        <dbReference type="ARBA" id="ARBA00022630"/>
    </source>
</evidence>
<feature type="signal peptide" evidence="5">
    <location>
        <begin position="1"/>
        <end position="35"/>
    </location>
</feature>
<feature type="chain" id="PRO_5039713807" evidence="5">
    <location>
        <begin position="36"/>
        <end position="557"/>
    </location>
</feature>
<dbReference type="Gene3D" id="3.90.700.10">
    <property type="entry name" value="Succinate dehydrogenase/fumarate reductase flavoprotein, catalytic domain"/>
    <property type="match status" value="1"/>
</dbReference>
<keyword evidence="3" id="KW-0274">FAD</keyword>
<dbReference type="EMBL" id="PPEL01000014">
    <property type="protein sequence ID" value="PNV65879.1"/>
    <property type="molecule type" value="Genomic_DNA"/>
</dbReference>
<keyword evidence="5" id="KW-0732">Signal</keyword>
<dbReference type="GO" id="GO:0033765">
    <property type="term" value="F:steroid dehydrogenase activity, acting on the CH-CH group of donors"/>
    <property type="evidence" value="ECO:0007669"/>
    <property type="project" value="UniProtKB-ARBA"/>
</dbReference>
<dbReference type="InterPro" id="IPR027477">
    <property type="entry name" value="Succ_DH/fumarate_Rdtase_cat_sf"/>
</dbReference>
<dbReference type="Proteomes" id="UP000236488">
    <property type="component" value="Unassembled WGS sequence"/>
</dbReference>
<keyword evidence="2" id="KW-0285">Flavoprotein</keyword>
<accession>A0A2K2U6I1</accession>
<dbReference type="Pfam" id="PF00890">
    <property type="entry name" value="FAD_binding_2"/>
    <property type="match status" value="1"/>
</dbReference>
<protein>
    <submittedName>
        <fullName evidence="7">FAD-binding dehydrogenase</fullName>
    </submittedName>
</protein>
<keyword evidence="4" id="KW-0560">Oxidoreductase</keyword>
<dbReference type="AlphaFoldDB" id="A0A2K2U6I1"/>
<comment type="cofactor">
    <cofactor evidence="1">
        <name>FAD</name>
        <dbReference type="ChEBI" id="CHEBI:57692"/>
    </cofactor>
</comment>
<sequence length="557" mass="60894">MGTTTTNNVSRRSFLKGAAAAGAGLVATAALGGCAADAESASGQQPDWMPESWDYETDVLVIGYGGAGMWTALTAADEGQSEVLILEKAPVRGGGNSAINLGEFTIPVDEEGCATYIKSFSRGLTPDVMADAWAKEAVRNGEYATKWGLPWQQNEGTLASRYTESCEYPFLPGADSMEIGAIEGYGMNFWNIMDAHRQELGIEVLFSVENEELIQNPDTLEILGCWADYDGKRIAIKARKATMMTIGGFEFNEDLKNEHLKVYPALGFYGWPYNTGDGIKMVQDVGAQLWHMNCMIGGANPNFHDEEYPYAIQLSPKADNYIWVDRTGKRWRNEKASSSPHVGWHEYLRFDDKICDFPLIPTWAIIDQTAFDAGQLGPDPSAKLARGMYSSALPDEVGRFPGWSQDNKAELERGWLKTADTVEGLVEEMRKVDPGMMDAETLKATIDQYNACCASGSDPEFGRPAETLLPLENPPYYAWPIYPGGCSTLGGPKKNEHAQVLDVNDKPIPRLYAAGCFGNFAAHTYGISGGNNAENMVWGRIGARHACALEPWDASEA</sequence>
<gene>
    <name evidence="7" type="ORF">C2L80_04230</name>
</gene>
<dbReference type="SUPFAM" id="SSF56425">
    <property type="entry name" value="Succinate dehydrogenase/fumarate reductase flavoprotein, catalytic domain"/>
    <property type="match status" value="1"/>
</dbReference>
<organism evidence="7 8">
    <name type="scientific">Rubneribacter badeniensis</name>
    <dbReference type="NCBI Taxonomy" id="2070688"/>
    <lineage>
        <taxon>Bacteria</taxon>
        <taxon>Bacillati</taxon>
        <taxon>Actinomycetota</taxon>
        <taxon>Coriobacteriia</taxon>
        <taxon>Eggerthellales</taxon>
        <taxon>Eggerthellaceae</taxon>
        <taxon>Rubneribacter</taxon>
    </lineage>
</organism>
<evidence type="ECO:0000313" key="8">
    <source>
        <dbReference type="Proteomes" id="UP000236488"/>
    </source>
</evidence>
<evidence type="ECO:0000256" key="5">
    <source>
        <dbReference type="SAM" id="SignalP"/>
    </source>
</evidence>
<dbReference type="Pfam" id="PF10518">
    <property type="entry name" value="TAT_signal"/>
    <property type="match status" value="1"/>
</dbReference>
<dbReference type="PROSITE" id="PS51318">
    <property type="entry name" value="TAT"/>
    <property type="match status" value="1"/>
</dbReference>